<evidence type="ECO:0000256" key="1">
    <source>
        <dbReference type="ARBA" id="ARBA00007812"/>
    </source>
</evidence>
<dbReference type="NCBIfam" id="NF006378">
    <property type="entry name" value="PRK08617.1"/>
    <property type="match status" value="1"/>
</dbReference>
<dbReference type="InterPro" id="IPR012782">
    <property type="entry name" value="Acetolactate_synth_catblc"/>
</dbReference>
<dbReference type="GO" id="GO:0009097">
    <property type="term" value="P:isoleucine biosynthetic process"/>
    <property type="evidence" value="ECO:0007669"/>
    <property type="project" value="TreeGrafter"/>
</dbReference>
<dbReference type="Pfam" id="PF02776">
    <property type="entry name" value="TPP_enzyme_N"/>
    <property type="match status" value="1"/>
</dbReference>
<evidence type="ECO:0000256" key="3">
    <source>
        <dbReference type="RuleBase" id="RU362132"/>
    </source>
</evidence>
<dbReference type="AlphaFoldDB" id="A0A0A8UVA4"/>
<dbReference type="GO" id="GO:0009099">
    <property type="term" value="P:L-valine biosynthetic process"/>
    <property type="evidence" value="ECO:0007669"/>
    <property type="project" value="TreeGrafter"/>
</dbReference>
<dbReference type="PANTHER" id="PTHR18968">
    <property type="entry name" value="THIAMINE PYROPHOSPHATE ENZYMES"/>
    <property type="match status" value="1"/>
</dbReference>
<dbReference type="InterPro" id="IPR012001">
    <property type="entry name" value="Thiamin_PyroP_enz_TPP-bd_dom"/>
</dbReference>
<dbReference type="GO" id="GO:0050660">
    <property type="term" value="F:flavin adenine dinucleotide binding"/>
    <property type="evidence" value="ECO:0007669"/>
    <property type="project" value="TreeGrafter"/>
</dbReference>
<dbReference type="PANTHER" id="PTHR18968:SF129">
    <property type="entry name" value="ACETOLACTATE SYNTHASE"/>
    <property type="match status" value="1"/>
</dbReference>
<evidence type="ECO:0000259" key="4">
    <source>
        <dbReference type="Pfam" id="PF00205"/>
    </source>
</evidence>
<organism evidence="7 8">
    <name type="scientific">Legionella hackeliae</name>
    <dbReference type="NCBI Taxonomy" id="449"/>
    <lineage>
        <taxon>Bacteria</taxon>
        <taxon>Pseudomonadati</taxon>
        <taxon>Pseudomonadota</taxon>
        <taxon>Gammaproteobacteria</taxon>
        <taxon>Legionellales</taxon>
        <taxon>Legionellaceae</taxon>
        <taxon>Legionella</taxon>
    </lineage>
</organism>
<dbReference type="STRING" id="449.LHA_1654"/>
<dbReference type="NCBIfam" id="TIGR02418">
    <property type="entry name" value="acolac_catab"/>
    <property type="match status" value="1"/>
</dbReference>
<dbReference type="InterPro" id="IPR045229">
    <property type="entry name" value="TPP_enz"/>
</dbReference>
<dbReference type="Proteomes" id="UP000032803">
    <property type="component" value="Chromosome I"/>
</dbReference>
<dbReference type="GO" id="GO:0030976">
    <property type="term" value="F:thiamine pyrophosphate binding"/>
    <property type="evidence" value="ECO:0007669"/>
    <property type="project" value="InterPro"/>
</dbReference>
<dbReference type="GO" id="GO:0005948">
    <property type="term" value="C:acetolactate synthase complex"/>
    <property type="evidence" value="ECO:0007669"/>
    <property type="project" value="TreeGrafter"/>
</dbReference>
<protein>
    <submittedName>
        <fullName evidence="7">Acetolactate synthase</fullName>
        <ecNumber evidence="7">2.2.1.6</ecNumber>
    </submittedName>
</protein>
<feature type="domain" description="Thiamine pyrophosphate enzyme N-terminal TPP-binding" evidence="6">
    <location>
        <begin position="1"/>
        <end position="113"/>
    </location>
</feature>
<dbReference type="HOGENOM" id="CLU_013748_3_2_6"/>
<dbReference type="PATRIC" id="fig|449.7.peg.1987"/>
<keyword evidence="2 3" id="KW-0786">Thiamine pyrophosphate</keyword>
<name>A0A0A8UVA4_LEGHA</name>
<dbReference type="SUPFAM" id="SSF52518">
    <property type="entry name" value="Thiamin diphosphate-binding fold (THDP-binding)"/>
    <property type="match status" value="2"/>
</dbReference>
<dbReference type="InterPro" id="IPR012000">
    <property type="entry name" value="Thiamin_PyroP_enz_cen_dom"/>
</dbReference>
<dbReference type="KEGG" id="lha:LHA_1654"/>
<keyword evidence="7" id="KW-0808">Transferase</keyword>
<sequence>MNGAELVIKCLEAQGVEYIFGLPGAKVDAIFNGLLDSKIKLILCRHEQNAAFMAAAYGRLTQKPGVVLVTSGPGVANLATGLLTATTEGDPVIALGGNVSRAMHFKKSHQAADNTKLMEAVTKYSVETMSASNIPEVIAMAFRQALNPRAGACFISFPQDVLTEEVESPVIKPHQNGEISMASGNTINKAVKFLTEARLPVLFLGEEASHPKNAEAIRTLLSQTKMATISTYQGAGVVSRELFPCFAGRVGLFCNQPADKLLDKADVVLTVGFNPVEYDPEVWNPKNNKTIIHLDATFSEVRQSYQPQLEILGSISDNILLLKEALTKNKVCGDLSHAKIYHDALNEKIAEGKNKTKFPIHPLRFIYELRQYVDDDTLLTCDIGTVYMWMARYFLIYKPHHLMFSNGQQTLGVGMPWAMAAKLVYPRKKVISISGDGGFLFSAQELETAVREKLHFIHFVWTDGCYNMVMEQEMMKYKRRSGVDFGKIDLVHYAKAFGAEGYVLKSPDDIIPVLKEAEQKTVPVLIDVPIDYRDNPELFATIDLDKVI</sequence>
<dbReference type="CDD" id="cd07035">
    <property type="entry name" value="TPP_PYR_POX_like"/>
    <property type="match status" value="1"/>
</dbReference>
<evidence type="ECO:0000313" key="8">
    <source>
        <dbReference type="Proteomes" id="UP000032803"/>
    </source>
</evidence>
<dbReference type="InterPro" id="IPR011766">
    <property type="entry name" value="TPP_enzyme_TPP-bd"/>
</dbReference>
<proteinExistence type="inferred from homology"/>
<dbReference type="FunFam" id="3.40.50.970:FF:000007">
    <property type="entry name" value="Acetolactate synthase"/>
    <property type="match status" value="1"/>
</dbReference>
<dbReference type="EMBL" id="LN681225">
    <property type="protein sequence ID" value="CEK10694.1"/>
    <property type="molecule type" value="Genomic_DNA"/>
</dbReference>
<dbReference type="Gene3D" id="3.40.50.1220">
    <property type="entry name" value="TPP-binding domain"/>
    <property type="match status" value="1"/>
</dbReference>
<dbReference type="RefSeq" id="WP_197541151.1">
    <property type="nucleotide sequence ID" value="NZ_LN681225.1"/>
</dbReference>
<reference evidence="8" key="1">
    <citation type="submission" date="2014-09" db="EMBL/GenBank/DDBJ databases">
        <authorList>
            <person name="Gomez-Valero L."/>
        </authorList>
    </citation>
    <scope>NUCLEOTIDE SEQUENCE [LARGE SCALE GENOMIC DNA]</scope>
    <source>
        <strain evidence="8">ATCC35250</strain>
    </source>
</reference>
<dbReference type="Pfam" id="PF02775">
    <property type="entry name" value="TPP_enzyme_C"/>
    <property type="match status" value="1"/>
</dbReference>
<keyword evidence="8" id="KW-1185">Reference proteome</keyword>
<dbReference type="PROSITE" id="PS00187">
    <property type="entry name" value="TPP_ENZYMES"/>
    <property type="match status" value="1"/>
</dbReference>
<dbReference type="GO" id="GO:0003984">
    <property type="term" value="F:acetolactate synthase activity"/>
    <property type="evidence" value="ECO:0007669"/>
    <property type="project" value="UniProtKB-EC"/>
</dbReference>
<dbReference type="Pfam" id="PF00205">
    <property type="entry name" value="TPP_enzyme_M"/>
    <property type="match status" value="1"/>
</dbReference>
<dbReference type="Gene3D" id="3.40.50.970">
    <property type="match status" value="2"/>
</dbReference>
<evidence type="ECO:0000313" key="7">
    <source>
        <dbReference type="EMBL" id="CEK10694.1"/>
    </source>
</evidence>
<feature type="domain" description="Thiamine pyrophosphate enzyme central" evidence="4">
    <location>
        <begin position="187"/>
        <end position="317"/>
    </location>
</feature>
<dbReference type="SUPFAM" id="SSF52467">
    <property type="entry name" value="DHS-like NAD/FAD-binding domain"/>
    <property type="match status" value="1"/>
</dbReference>
<gene>
    <name evidence="7" type="primary">alsS</name>
    <name evidence="7" type="ORF">LHA_1654</name>
</gene>
<dbReference type="InterPro" id="IPR029035">
    <property type="entry name" value="DHS-like_NAD/FAD-binding_dom"/>
</dbReference>
<dbReference type="EC" id="2.2.1.6" evidence="7"/>
<dbReference type="NCBIfam" id="NF006187">
    <property type="entry name" value="PRK08322.1"/>
    <property type="match status" value="1"/>
</dbReference>
<comment type="similarity">
    <text evidence="1 3">Belongs to the TPP enzyme family.</text>
</comment>
<evidence type="ECO:0000259" key="5">
    <source>
        <dbReference type="Pfam" id="PF02775"/>
    </source>
</evidence>
<evidence type="ECO:0000256" key="2">
    <source>
        <dbReference type="ARBA" id="ARBA00023052"/>
    </source>
</evidence>
<feature type="domain" description="Thiamine pyrophosphate enzyme TPP-binding" evidence="5">
    <location>
        <begin position="382"/>
        <end position="528"/>
    </location>
</feature>
<dbReference type="GO" id="GO:0000287">
    <property type="term" value="F:magnesium ion binding"/>
    <property type="evidence" value="ECO:0007669"/>
    <property type="project" value="InterPro"/>
</dbReference>
<accession>A0A0A8UVA4</accession>
<evidence type="ECO:0000259" key="6">
    <source>
        <dbReference type="Pfam" id="PF02776"/>
    </source>
</evidence>
<dbReference type="InterPro" id="IPR029061">
    <property type="entry name" value="THDP-binding"/>
</dbReference>
<dbReference type="InterPro" id="IPR000399">
    <property type="entry name" value="TPP-bd_CS"/>
</dbReference>
<dbReference type="GO" id="GO:0034077">
    <property type="term" value="P:butanediol metabolic process"/>
    <property type="evidence" value="ECO:0007669"/>
    <property type="project" value="InterPro"/>
</dbReference>